<dbReference type="OrthoDB" id="9793499at2"/>
<protein>
    <submittedName>
        <fullName evidence="3">3-oxoacyl-[acyl-carrier-protein] reductase FabG</fullName>
        <ecNumber evidence="3">1.1.1.100</ecNumber>
    </submittedName>
</protein>
<dbReference type="Pfam" id="PF13561">
    <property type="entry name" value="adh_short_C2"/>
    <property type="match status" value="1"/>
</dbReference>
<proteinExistence type="inferred from homology"/>
<evidence type="ECO:0000256" key="1">
    <source>
        <dbReference type="ARBA" id="ARBA00006484"/>
    </source>
</evidence>
<reference evidence="3 4" key="1">
    <citation type="journal article" date="2013" name="Genome Announc.">
        <title>Draft Genome Sequence of the Methanotrophic Gammaproteobacterium Methyloglobulus morosus DSM 22980 Strain KoM1.</title>
        <authorList>
            <person name="Poehlein A."/>
            <person name="Deutzmann J.S."/>
            <person name="Daniel R."/>
            <person name="Simeonova D.D."/>
        </authorList>
    </citation>
    <scope>NUCLEOTIDE SEQUENCE [LARGE SCALE GENOMIC DNA]</scope>
    <source>
        <strain evidence="3 4">KoM1</strain>
    </source>
</reference>
<gene>
    <name evidence="3" type="primary">fabG</name>
    <name evidence="3" type="ORF">MGMO_47c00180</name>
</gene>
<dbReference type="PRINTS" id="PR00080">
    <property type="entry name" value="SDRFAMILY"/>
</dbReference>
<evidence type="ECO:0000313" key="4">
    <source>
        <dbReference type="Proteomes" id="UP000017842"/>
    </source>
</evidence>
<dbReference type="SUPFAM" id="SSF51735">
    <property type="entry name" value="NAD(P)-binding Rossmann-fold domains"/>
    <property type="match status" value="1"/>
</dbReference>
<dbReference type="InterPro" id="IPR002347">
    <property type="entry name" value="SDR_fam"/>
</dbReference>
<dbReference type="AlphaFoldDB" id="V5BHG6"/>
<keyword evidence="4" id="KW-1185">Reference proteome</keyword>
<comment type="caution">
    <text evidence="3">The sequence shown here is derived from an EMBL/GenBank/DDBJ whole genome shotgun (WGS) entry which is preliminary data.</text>
</comment>
<dbReference type="RefSeq" id="WP_023494249.1">
    <property type="nucleotide sequence ID" value="NZ_AYLO01000046.1"/>
</dbReference>
<organism evidence="3 4">
    <name type="scientific">Methyloglobulus morosus KoM1</name>
    <dbReference type="NCBI Taxonomy" id="1116472"/>
    <lineage>
        <taxon>Bacteria</taxon>
        <taxon>Pseudomonadati</taxon>
        <taxon>Pseudomonadota</taxon>
        <taxon>Gammaproteobacteria</taxon>
        <taxon>Methylococcales</taxon>
        <taxon>Methylococcaceae</taxon>
        <taxon>Methyloglobulus</taxon>
    </lineage>
</organism>
<dbReference type="GO" id="GO:0004316">
    <property type="term" value="F:3-oxoacyl-[acyl-carrier-protein] reductase (NADPH) activity"/>
    <property type="evidence" value="ECO:0007669"/>
    <property type="project" value="UniProtKB-EC"/>
</dbReference>
<dbReference type="PANTHER" id="PTHR43639">
    <property type="entry name" value="OXIDOREDUCTASE, SHORT-CHAIN DEHYDROGENASE/REDUCTASE FAMILY (AFU_ORTHOLOGUE AFUA_5G02870)"/>
    <property type="match status" value="1"/>
</dbReference>
<dbReference type="Proteomes" id="UP000017842">
    <property type="component" value="Unassembled WGS sequence"/>
</dbReference>
<dbReference type="PATRIC" id="fig|1116472.3.peg.1438"/>
<accession>V5BHG6</accession>
<evidence type="ECO:0000313" key="3">
    <source>
        <dbReference type="EMBL" id="ESS72750.1"/>
    </source>
</evidence>
<dbReference type="eggNOG" id="COG1028">
    <property type="taxonomic scope" value="Bacteria"/>
</dbReference>
<comment type="similarity">
    <text evidence="1">Belongs to the short-chain dehydrogenases/reductases (SDR) family.</text>
</comment>
<dbReference type="Gene3D" id="3.40.50.720">
    <property type="entry name" value="NAD(P)-binding Rossmann-like Domain"/>
    <property type="match status" value="1"/>
</dbReference>
<keyword evidence="2 3" id="KW-0560">Oxidoreductase</keyword>
<sequence length="243" mass="26048">MEKNVLITGAAKRIGAACARLLHDQGCNVLLHYKSSQQEAVQLCDELNLKRPDSAKVVQGNLLDMKELEAVAQRALSSWGGVDVLINNASLFYPTPISSISEAQWDDLLGSNLKAPFFLVKALSDGLGKRHGCILNIVDIHAERGLPDHSAYCIAKAGLVAMTKILAKELAPAIRVNAVAPGAILWPESGLPSQGKDEILQRVPLARCGSPEDIAKAVLYLVKDADYVTGQILTVDGGRTLFS</sequence>
<dbReference type="InterPro" id="IPR020904">
    <property type="entry name" value="Sc_DH/Rdtase_CS"/>
</dbReference>
<dbReference type="NCBIfam" id="NF006598">
    <property type="entry name" value="PRK09135.1"/>
    <property type="match status" value="1"/>
</dbReference>
<dbReference type="InterPro" id="IPR036291">
    <property type="entry name" value="NAD(P)-bd_dom_sf"/>
</dbReference>
<dbReference type="EC" id="1.1.1.100" evidence="3"/>
<dbReference type="EMBL" id="AYLO01000046">
    <property type="protein sequence ID" value="ESS72750.1"/>
    <property type="molecule type" value="Genomic_DNA"/>
</dbReference>
<dbReference type="PANTHER" id="PTHR43639:SF1">
    <property type="entry name" value="SHORT-CHAIN DEHYDROGENASE_REDUCTASE FAMILY PROTEIN"/>
    <property type="match status" value="1"/>
</dbReference>
<dbReference type="PRINTS" id="PR00081">
    <property type="entry name" value="GDHRDH"/>
</dbReference>
<name>V5BHG6_9GAMM</name>
<dbReference type="PROSITE" id="PS00061">
    <property type="entry name" value="ADH_SHORT"/>
    <property type="match status" value="1"/>
</dbReference>
<evidence type="ECO:0000256" key="2">
    <source>
        <dbReference type="ARBA" id="ARBA00023002"/>
    </source>
</evidence>
<dbReference type="STRING" id="1116472.MGMO_47c00180"/>
<dbReference type="FunFam" id="3.40.50.720:FF:000173">
    <property type="entry name" value="3-oxoacyl-[acyl-carrier protein] reductase"/>
    <property type="match status" value="1"/>
</dbReference>